<name>A0A975NRW3_9BRAD</name>
<gene>
    <name evidence="3" type="primary">dctP</name>
    <name evidence="3" type="ORF">KMZ68_08600</name>
</gene>
<proteinExistence type="predicted"/>
<dbReference type="EMBL" id="CP076135">
    <property type="protein sequence ID" value="QWG19865.1"/>
    <property type="molecule type" value="Genomic_DNA"/>
</dbReference>
<dbReference type="GO" id="GO:0055085">
    <property type="term" value="P:transmembrane transport"/>
    <property type="evidence" value="ECO:0007669"/>
    <property type="project" value="InterPro"/>
</dbReference>
<evidence type="ECO:0000256" key="2">
    <source>
        <dbReference type="SAM" id="SignalP"/>
    </source>
</evidence>
<evidence type="ECO:0000313" key="3">
    <source>
        <dbReference type="EMBL" id="QWG19865.1"/>
    </source>
</evidence>
<dbReference type="CDD" id="cd13601">
    <property type="entry name" value="PBP2_TRAP_DctP1_3_4_like"/>
    <property type="match status" value="1"/>
</dbReference>
<evidence type="ECO:0000313" key="4">
    <source>
        <dbReference type="Proteomes" id="UP000680805"/>
    </source>
</evidence>
<feature type="signal peptide" evidence="2">
    <location>
        <begin position="1"/>
        <end position="25"/>
    </location>
</feature>
<sequence>MTTGLKRRIVAVTTVLAAGMSPALAQEKITLRLAESLPAGHVIHELVAKPFMELVTKATNGQVTFQHYPAEQLGKAKDMAQLTVAGVADVSYVVPSYSSEKYPLTAVAELPGIFDTECQGTLAFYKISHNGGILETREFGPNQLRPLVTIALPAYQIQLATSRTVKTAKDLEGLKIRTTGGAMDLMMRSIGGVPVRMAAPEIYESLTRGTLDGLIFSYQSSVSYDFGKILKAGTEGLNFGTAIFTYSIGETKFKSLPENVRKALVEAGEQTTREGCKRFEDGEKVAAEKIKSQGMKVIEFGAEDKKVFDAAFKNVAEDWVKDMDKRGKPGTEVFKAFTGALAAGR</sequence>
<keyword evidence="1 2" id="KW-0732">Signal</keyword>
<feature type="chain" id="PRO_5038123018" evidence="2">
    <location>
        <begin position="26"/>
        <end position="345"/>
    </location>
</feature>
<dbReference type="KEGG" id="bsei:KMZ68_08600"/>
<protein>
    <submittedName>
        <fullName evidence="3">TRAP transporter substrate-binding protein DctP</fullName>
    </submittedName>
</protein>
<dbReference type="RefSeq" id="WP_215615364.1">
    <property type="nucleotide sequence ID" value="NZ_CP076135.1"/>
</dbReference>
<evidence type="ECO:0000256" key="1">
    <source>
        <dbReference type="ARBA" id="ARBA00022729"/>
    </source>
</evidence>
<dbReference type="NCBIfam" id="NF037995">
    <property type="entry name" value="TRAP_S1"/>
    <property type="match status" value="1"/>
</dbReference>
<dbReference type="AlphaFoldDB" id="A0A975NRW3"/>
<accession>A0A975NRW3</accession>
<dbReference type="InterPro" id="IPR018389">
    <property type="entry name" value="DctP_fam"/>
</dbReference>
<reference evidence="3" key="1">
    <citation type="submission" date="2021-06" db="EMBL/GenBank/DDBJ databases">
        <title>Bradyrhizobium sp. S2-11-2 Genome sequencing.</title>
        <authorList>
            <person name="Jin L."/>
        </authorList>
    </citation>
    <scope>NUCLEOTIDE SEQUENCE</scope>
    <source>
        <strain evidence="3">S2-11-2</strain>
    </source>
</reference>
<dbReference type="Pfam" id="PF03480">
    <property type="entry name" value="DctP"/>
    <property type="match status" value="1"/>
</dbReference>
<dbReference type="Gene3D" id="3.40.190.170">
    <property type="entry name" value="Bacterial extracellular solute-binding protein, family 7"/>
    <property type="match status" value="1"/>
</dbReference>
<dbReference type="PANTHER" id="PTHR33376:SF15">
    <property type="entry name" value="BLL6794 PROTEIN"/>
    <property type="match status" value="1"/>
</dbReference>
<dbReference type="Proteomes" id="UP000680805">
    <property type="component" value="Chromosome"/>
</dbReference>
<organism evidence="3 4">
    <name type="scientific">Bradyrhizobium sediminis</name>
    <dbReference type="NCBI Taxonomy" id="2840469"/>
    <lineage>
        <taxon>Bacteria</taxon>
        <taxon>Pseudomonadati</taxon>
        <taxon>Pseudomonadota</taxon>
        <taxon>Alphaproteobacteria</taxon>
        <taxon>Hyphomicrobiales</taxon>
        <taxon>Nitrobacteraceae</taxon>
        <taxon>Bradyrhizobium</taxon>
    </lineage>
</organism>
<dbReference type="PANTHER" id="PTHR33376">
    <property type="match status" value="1"/>
</dbReference>
<dbReference type="InterPro" id="IPR038404">
    <property type="entry name" value="TRAP_DctP_sf"/>
</dbReference>